<reference evidence="2 3" key="1">
    <citation type="submission" date="2017-09" db="EMBL/GenBank/DDBJ databases">
        <title>Depth-based differentiation of microbial function through sediment-hosted aquifers and enrichment of novel symbionts in the deep terrestrial subsurface.</title>
        <authorList>
            <person name="Probst A.J."/>
            <person name="Ladd B."/>
            <person name="Jarett J.K."/>
            <person name="Geller-Mcgrath D.E."/>
            <person name="Sieber C.M."/>
            <person name="Emerson J.B."/>
            <person name="Anantharaman K."/>
            <person name="Thomas B.C."/>
            <person name="Malmstrom R."/>
            <person name="Stieglmeier M."/>
            <person name="Klingl A."/>
            <person name="Woyke T."/>
            <person name="Ryan C.M."/>
            <person name="Banfield J.F."/>
        </authorList>
    </citation>
    <scope>NUCLEOTIDE SEQUENCE [LARGE SCALE GENOMIC DNA]</scope>
    <source>
        <strain evidence="2">CG11_big_fil_rev_8_21_14_0_20_39_10</strain>
    </source>
</reference>
<dbReference type="Gene3D" id="1.20.120.330">
    <property type="entry name" value="Nucleotidyltransferases domain 2"/>
    <property type="match status" value="1"/>
</dbReference>
<dbReference type="Proteomes" id="UP000230869">
    <property type="component" value="Unassembled WGS sequence"/>
</dbReference>
<sequence length="125" mass="15040">MKKETKEWLKISSEDKEIAVEMWQTRRNVYAVMFWQQAVKKILKAYIVEFRDVLPKKTHDIDTLLKQAKLDVRELSLDNVKELSLAFTRTRYEDLSRQHYTKRKTVEPLVILAGKIYLWIEKQLI</sequence>
<dbReference type="PROSITE" id="PS50910">
    <property type="entry name" value="HEPN"/>
    <property type="match status" value="1"/>
</dbReference>
<name>A0A2M6K9S4_9BACT</name>
<accession>A0A2M6K9S4</accession>
<feature type="domain" description="HEPN" evidence="1">
    <location>
        <begin position="9"/>
        <end position="116"/>
    </location>
</feature>
<comment type="caution">
    <text evidence="2">The sequence shown here is derived from an EMBL/GenBank/DDBJ whole genome shotgun (WGS) entry which is preliminary data.</text>
</comment>
<protein>
    <recommendedName>
        <fullName evidence="1">HEPN domain-containing protein</fullName>
    </recommendedName>
</protein>
<evidence type="ECO:0000259" key="1">
    <source>
        <dbReference type="PROSITE" id="PS50910"/>
    </source>
</evidence>
<evidence type="ECO:0000313" key="3">
    <source>
        <dbReference type="Proteomes" id="UP000230869"/>
    </source>
</evidence>
<dbReference type="Pfam" id="PF05168">
    <property type="entry name" value="HEPN"/>
    <property type="match status" value="1"/>
</dbReference>
<proteinExistence type="predicted"/>
<dbReference type="EMBL" id="PCWW01000021">
    <property type="protein sequence ID" value="PIR13751.1"/>
    <property type="molecule type" value="Genomic_DNA"/>
</dbReference>
<dbReference type="SMART" id="SM00748">
    <property type="entry name" value="HEPN"/>
    <property type="match status" value="1"/>
</dbReference>
<dbReference type="InterPro" id="IPR007842">
    <property type="entry name" value="HEPN_dom"/>
</dbReference>
<dbReference type="AlphaFoldDB" id="A0A2M6K9S4"/>
<dbReference type="SUPFAM" id="SSF81593">
    <property type="entry name" value="Nucleotidyltransferase substrate binding subunit/domain"/>
    <property type="match status" value="1"/>
</dbReference>
<gene>
    <name evidence="2" type="ORF">COV49_01225</name>
</gene>
<evidence type="ECO:0000313" key="2">
    <source>
        <dbReference type="EMBL" id="PIR13751.1"/>
    </source>
</evidence>
<organism evidence="2 3">
    <name type="scientific">Candidatus Falkowbacteria bacterium CG11_big_fil_rev_8_21_14_0_20_39_10</name>
    <dbReference type="NCBI Taxonomy" id="1974570"/>
    <lineage>
        <taxon>Bacteria</taxon>
        <taxon>Candidatus Falkowiibacteriota</taxon>
    </lineage>
</organism>